<evidence type="ECO:0000313" key="1">
    <source>
        <dbReference type="EMBL" id="TMS58669.1"/>
    </source>
</evidence>
<reference evidence="1" key="1">
    <citation type="submission" date="2019-05" db="EMBL/GenBank/DDBJ databases">
        <title>Revised genome assembly of Burkholderiaceae (previously Ralstonia) sp. PBA.</title>
        <authorList>
            <person name="Gan H.M."/>
        </authorList>
    </citation>
    <scope>NUCLEOTIDE SEQUENCE</scope>
    <source>
        <strain evidence="1">PBA</strain>
    </source>
</reference>
<sequence length="75" mass="8693">MRQRYPESFYEVFARKNSADALQHVGSVKAPNTEIAIARAWYVYDEHAWSEMCLVPLAAVIPVTERDKRVKIKQI</sequence>
<organism evidence="1 2">
    <name type="scientific">Imbroritus primus</name>
    <dbReference type="NCBI Taxonomy" id="3058603"/>
    <lineage>
        <taxon>Bacteria</taxon>
        <taxon>Pseudomonadati</taxon>
        <taxon>Pseudomonadota</taxon>
        <taxon>Betaproteobacteria</taxon>
        <taxon>Burkholderiales</taxon>
        <taxon>Burkholderiaceae</taxon>
        <taxon>Imbroritus</taxon>
    </lineage>
</organism>
<dbReference type="EMBL" id="AKCV02000015">
    <property type="protein sequence ID" value="TMS58669.1"/>
    <property type="molecule type" value="Genomic_DNA"/>
</dbReference>
<protein>
    <submittedName>
        <fullName evidence="1">Phenylacetic acid degradation b</fullName>
    </submittedName>
</protein>
<accession>A0ACD3SQX0</accession>
<dbReference type="Proteomes" id="UP000004277">
    <property type="component" value="Unassembled WGS sequence"/>
</dbReference>
<name>A0ACD3SQX0_9BURK</name>
<proteinExistence type="predicted"/>
<gene>
    <name evidence="1" type="ORF">MW7_008130</name>
</gene>
<keyword evidence="2" id="KW-1185">Reference proteome</keyword>
<comment type="caution">
    <text evidence="1">The sequence shown here is derived from an EMBL/GenBank/DDBJ whole genome shotgun (WGS) entry which is preliminary data.</text>
</comment>
<evidence type="ECO:0000313" key="2">
    <source>
        <dbReference type="Proteomes" id="UP000004277"/>
    </source>
</evidence>